<feature type="transmembrane region" description="Helical" evidence="1">
    <location>
        <begin position="12"/>
        <end position="29"/>
    </location>
</feature>
<name>A0ABD3RCF2_9STRA</name>
<keyword evidence="1" id="KW-1133">Transmembrane helix</keyword>
<keyword evidence="1" id="KW-0472">Membrane</keyword>
<evidence type="ECO:0000313" key="4">
    <source>
        <dbReference type="Proteomes" id="UP001530377"/>
    </source>
</evidence>
<sequence>MIPKKGTIRQPKSSIVTVVVLVAAIINVYNSTGITQGLLAYFREFSVHNMGGVDDQGDVHPQNHNNRNFDEHALQLYMHERRMALINESTVLNYRSVYHHFDDDMEMTLRDAPWGIFCPYHNSSTKDEFLKIFTEPGRGDILSGEFWHTVCCALRGFLETGGIKRHVLMHPFDSNWGEFSDYVPGRTADWGYHNDCREEGDDDNGEAKKLWEYLNHTNLSAVFTVQHQFFDHPKVHSVPLGPSADVAGKLRAFPNMSNRTELLFLSNSDYEHRVNITRRVISNFNGAISNRYNDGSDYLELLRTSKFVLCPSGLGWDTYRAWEALVLGTIPILETYYRRDGFYRVFADLPVLWVDHFDNVTPELLEREYPRILLGAREYVFEKLTNRWWIDLINSYRFANNARTIGS</sequence>
<dbReference type="InterPro" id="IPR055286">
    <property type="entry name" value="RXYLT1-like"/>
</dbReference>
<evidence type="ECO:0000256" key="1">
    <source>
        <dbReference type="SAM" id="Phobius"/>
    </source>
</evidence>
<proteinExistence type="predicted"/>
<dbReference type="Proteomes" id="UP001530377">
    <property type="component" value="Unassembled WGS sequence"/>
</dbReference>
<gene>
    <name evidence="3" type="ORF">ACHAXA_000350</name>
</gene>
<dbReference type="AlphaFoldDB" id="A0ABD3RCF2"/>
<evidence type="ECO:0000313" key="3">
    <source>
        <dbReference type="EMBL" id="KAL3807911.1"/>
    </source>
</evidence>
<dbReference type="InterPro" id="IPR057538">
    <property type="entry name" value="RXYLT1_C"/>
</dbReference>
<reference evidence="3 4" key="1">
    <citation type="submission" date="2024-10" db="EMBL/GenBank/DDBJ databases">
        <title>Updated reference genomes for cyclostephanoid diatoms.</title>
        <authorList>
            <person name="Roberts W.R."/>
            <person name="Alverson A.J."/>
        </authorList>
    </citation>
    <scope>NUCLEOTIDE SEQUENCE [LARGE SCALE GENOMIC DNA]</scope>
    <source>
        <strain evidence="3 4">AJA228-03</strain>
    </source>
</reference>
<dbReference type="EMBL" id="JALLPB020000568">
    <property type="protein sequence ID" value="KAL3807911.1"/>
    <property type="molecule type" value="Genomic_DNA"/>
</dbReference>
<feature type="domain" description="RXYLT1 C-terminal" evidence="2">
    <location>
        <begin position="292"/>
        <end position="337"/>
    </location>
</feature>
<dbReference type="PANTHER" id="PTHR15576">
    <property type="entry name" value="RIBITOL-5-PHOSPHATE XYLOSYLTRANSFERASE 1"/>
    <property type="match status" value="1"/>
</dbReference>
<dbReference type="PANTHER" id="PTHR15576:SF1">
    <property type="entry name" value="RIBITOL-5-PHOSPHATE XYLOSYLTRANSFERASE 1"/>
    <property type="match status" value="1"/>
</dbReference>
<protein>
    <recommendedName>
        <fullName evidence="2">RXYLT1 C-terminal domain-containing protein</fullName>
    </recommendedName>
</protein>
<organism evidence="3 4">
    <name type="scientific">Cyclostephanos tholiformis</name>
    <dbReference type="NCBI Taxonomy" id="382380"/>
    <lineage>
        <taxon>Eukaryota</taxon>
        <taxon>Sar</taxon>
        <taxon>Stramenopiles</taxon>
        <taxon>Ochrophyta</taxon>
        <taxon>Bacillariophyta</taxon>
        <taxon>Coscinodiscophyceae</taxon>
        <taxon>Thalassiosirophycidae</taxon>
        <taxon>Stephanodiscales</taxon>
        <taxon>Stephanodiscaceae</taxon>
        <taxon>Cyclostephanos</taxon>
    </lineage>
</organism>
<dbReference type="Pfam" id="PF24785">
    <property type="entry name" value="RXYLT1_C"/>
    <property type="match status" value="1"/>
</dbReference>
<keyword evidence="4" id="KW-1185">Reference proteome</keyword>
<evidence type="ECO:0000259" key="2">
    <source>
        <dbReference type="Pfam" id="PF24785"/>
    </source>
</evidence>
<comment type="caution">
    <text evidence="3">The sequence shown here is derived from an EMBL/GenBank/DDBJ whole genome shotgun (WGS) entry which is preliminary data.</text>
</comment>
<accession>A0ABD3RCF2</accession>
<keyword evidence="1" id="KW-0812">Transmembrane</keyword>